<sequence>MPTIAPLPVKTVCLSCKKPESPQLPGSTYEGKGQNGMQVKFWLCNPCAIPLGPGGQGPINMPDIKA</sequence>
<proteinExistence type="predicted"/>
<keyword evidence="2" id="KW-1185">Reference proteome</keyword>
<gene>
    <name evidence="1" type="ORF">SYV04_16280</name>
</gene>
<name>A0ABU5H3D0_9BACT</name>
<organism evidence="1 2">
    <name type="scientific">Hyalangium rubrum</name>
    <dbReference type="NCBI Taxonomy" id="3103134"/>
    <lineage>
        <taxon>Bacteria</taxon>
        <taxon>Pseudomonadati</taxon>
        <taxon>Myxococcota</taxon>
        <taxon>Myxococcia</taxon>
        <taxon>Myxococcales</taxon>
        <taxon>Cystobacterineae</taxon>
        <taxon>Archangiaceae</taxon>
        <taxon>Hyalangium</taxon>
    </lineage>
</organism>
<accession>A0ABU5H3D0</accession>
<protein>
    <submittedName>
        <fullName evidence="1">Uncharacterized protein</fullName>
    </submittedName>
</protein>
<reference evidence="1 2" key="1">
    <citation type="submission" date="2023-12" db="EMBL/GenBank/DDBJ databases">
        <title>the genome sequence of Hyalangium sp. s54d21.</title>
        <authorList>
            <person name="Zhang X."/>
        </authorList>
    </citation>
    <scope>NUCLEOTIDE SEQUENCE [LARGE SCALE GENOMIC DNA]</scope>
    <source>
        <strain evidence="2">s54d21</strain>
    </source>
</reference>
<evidence type="ECO:0000313" key="2">
    <source>
        <dbReference type="Proteomes" id="UP001291309"/>
    </source>
</evidence>
<evidence type="ECO:0000313" key="1">
    <source>
        <dbReference type="EMBL" id="MDY7227976.1"/>
    </source>
</evidence>
<dbReference type="Proteomes" id="UP001291309">
    <property type="component" value="Unassembled WGS sequence"/>
</dbReference>
<dbReference type="RefSeq" id="WP_321546704.1">
    <property type="nucleotide sequence ID" value="NZ_JAXIVS010000005.1"/>
</dbReference>
<comment type="caution">
    <text evidence="1">The sequence shown here is derived from an EMBL/GenBank/DDBJ whole genome shotgun (WGS) entry which is preliminary data.</text>
</comment>
<dbReference type="EMBL" id="JAXIVS010000005">
    <property type="protein sequence ID" value="MDY7227976.1"/>
    <property type="molecule type" value="Genomic_DNA"/>
</dbReference>